<keyword evidence="1" id="KW-1133">Transmembrane helix</keyword>
<sequence>MGGAIVCLIVLIPFFIFASVLSKGKGAFLLSGYNSMPAGKKSEIDEAALCKFIGKIMYGICLSLLLLAISEMMDHQVLLFIGLFLFLSFIVLALVYTNTGNRFKKQV</sequence>
<dbReference type="RefSeq" id="WP_132006678.1">
    <property type="nucleotide sequence ID" value="NZ_JABUHM010000004.1"/>
</dbReference>
<gene>
    <name evidence="2" type="ORF">EV146_106358</name>
</gene>
<proteinExistence type="predicted"/>
<keyword evidence="1" id="KW-0472">Membrane</keyword>
<protein>
    <submittedName>
        <fullName evidence="2">Uncharacterized protein DUF3784</fullName>
    </submittedName>
</protein>
<dbReference type="AlphaFoldDB" id="A0A4R2BGX1"/>
<evidence type="ECO:0000313" key="2">
    <source>
        <dbReference type="EMBL" id="TCN25154.1"/>
    </source>
</evidence>
<organism evidence="2 3">
    <name type="scientific">Mesobacillus foraminis</name>
    <dbReference type="NCBI Taxonomy" id="279826"/>
    <lineage>
        <taxon>Bacteria</taxon>
        <taxon>Bacillati</taxon>
        <taxon>Bacillota</taxon>
        <taxon>Bacilli</taxon>
        <taxon>Bacillales</taxon>
        <taxon>Bacillaceae</taxon>
        <taxon>Mesobacillus</taxon>
    </lineage>
</organism>
<dbReference type="Pfam" id="PF12650">
    <property type="entry name" value="DUF3784"/>
    <property type="match status" value="1"/>
</dbReference>
<evidence type="ECO:0000256" key="1">
    <source>
        <dbReference type="SAM" id="Phobius"/>
    </source>
</evidence>
<comment type="caution">
    <text evidence="2">The sequence shown here is derived from an EMBL/GenBank/DDBJ whole genome shotgun (WGS) entry which is preliminary data.</text>
</comment>
<dbReference type="EMBL" id="SLVV01000006">
    <property type="protein sequence ID" value="TCN25154.1"/>
    <property type="molecule type" value="Genomic_DNA"/>
</dbReference>
<name>A0A4R2BGX1_9BACI</name>
<feature type="transmembrane region" description="Helical" evidence="1">
    <location>
        <begin position="77"/>
        <end position="97"/>
    </location>
</feature>
<reference evidence="2 3" key="1">
    <citation type="journal article" date="2015" name="Stand. Genomic Sci.">
        <title>Genomic Encyclopedia of Bacterial and Archaeal Type Strains, Phase III: the genomes of soil and plant-associated and newly described type strains.</title>
        <authorList>
            <person name="Whitman W.B."/>
            <person name="Woyke T."/>
            <person name="Klenk H.P."/>
            <person name="Zhou Y."/>
            <person name="Lilburn T.G."/>
            <person name="Beck B.J."/>
            <person name="De Vos P."/>
            <person name="Vandamme P."/>
            <person name="Eisen J.A."/>
            <person name="Garrity G."/>
            <person name="Hugenholtz P."/>
            <person name="Kyrpides N.C."/>
        </authorList>
    </citation>
    <scope>NUCLEOTIDE SEQUENCE [LARGE SCALE GENOMIC DNA]</scope>
    <source>
        <strain evidence="2 3">CV53</strain>
    </source>
</reference>
<keyword evidence="1" id="KW-0812">Transmembrane</keyword>
<feature type="transmembrane region" description="Helical" evidence="1">
    <location>
        <begin position="52"/>
        <end position="70"/>
    </location>
</feature>
<accession>A0A4R2BGX1</accession>
<keyword evidence="3" id="KW-1185">Reference proteome</keyword>
<evidence type="ECO:0000313" key="3">
    <source>
        <dbReference type="Proteomes" id="UP000295689"/>
    </source>
</evidence>
<dbReference type="InterPro" id="IPR017259">
    <property type="entry name" value="UCP037672"/>
</dbReference>
<dbReference type="Proteomes" id="UP000295689">
    <property type="component" value="Unassembled WGS sequence"/>
</dbReference>